<dbReference type="RefSeq" id="WP_194114424.1">
    <property type="nucleotide sequence ID" value="NZ_JADFUA010000001.1"/>
</dbReference>
<gene>
    <name evidence="1" type="ORF">INR99_00990</name>
</gene>
<comment type="caution">
    <text evidence="1">The sequence shown here is derived from an EMBL/GenBank/DDBJ whole genome shotgun (WGS) entry which is preliminary data.</text>
</comment>
<reference evidence="1 2" key="1">
    <citation type="submission" date="2020-10" db="EMBL/GenBank/DDBJ databases">
        <title>The genome sequence of Chitinilyticum litopenaei 4Y14.</title>
        <authorList>
            <person name="Liu Y."/>
        </authorList>
    </citation>
    <scope>NUCLEOTIDE SEQUENCE [LARGE SCALE GENOMIC DNA]</scope>
    <source>
        <strain evidence="1 2">4Y14</strain>
    </source>
</reference>
<dbReference type="Proteomes" id="UP000604481">
    <property type="component" value="Unassembled WGS sequence"/>
</dbReference>
<keyword evidence="2" id="KW-1185">Reference proteome</keyword>
<evidence type="ECO:0000313" key="1">
    <source>
        <dbReference type="EMBL" id="MBE9607915.1"/>
    </source>
</evidence>
<proteinExistence type="predicted"/>
<organism evidence="1 2">
    <name type="scientific">Chitinilyticum piscinae</name>
    <dbReference type="NCBI Taxonomy" id="2866724"/>
    <lineage>
        <taxon>Bacteria</taxon>
        <taxon>Pseudomonadati</taxon>
        <taxon>Pseudomonadota</taxon>
        <taxon>Betaproteobacteria</taxon>
        <taxon>Neisseriales</taxon>
        <taxon>Chitinibacteraceae</taxon>
        <taxon>Chitinilyticum</taxon>
    </lineage>
</organism>
<protein>
    <submittedName>
        <fullName evidence="1">Uncharacterized protein</fullName>
    </submittedName>
</protein>
<evidence type="ECO:0000313" key="2">
    <source>
        <dbReference type="Proteomes" id="UP000604481"/>
    </source>
</evidence>
<dbReference type="SUPFAM" id="SSF55174">
    <property type="entry name" value="Alpha-L RNA-binding motif"/>
    <property type="match status" value="1"/>
</dbReference>
<name>A0A8J7FF66_9NEIS</name>
<sequence length="92" mass="9931">MSQLLPARRTMALSAYAYDLGVPLPEFLLRLQLCTADAAPRHIAAGEVRLDDVVLGDPALVLTRARLPAGAVVSLGEQQVSITYWSDDNGLR</sequence>
<dbReference type="AlphaFoldDB" id="A0A8J7FF66"/>
<accession>A0A8J7FF66</accession>
<dbReference type="EMBL" id="JADFUA010000001">
    <property type="protein sequence ID" value="MBE9607915.1"/>
    <property type="molecule type" value="Genomic_DNA"/>
</dbReference>